<dbReference type="AlphaFoldDB" id="A3SH34"/>
<dbReference type="OrthoDB" id="7272344at2"/>
<organism evidence="2 3">
    <name type="scientific">Roseovarius nubinhibens (strain ATCC BAA-591 / DSM 15170 / ISM)</name>
    <dbReference type="NCBI Taxonomy" id="89187"/>
    <lineage>
        <taxon>Bacteria</taxon>
        <taxon>Pseudomonadati</taxon>
        <taxon>Pseudomonadota</taxon>
        <taxon>Alphaproteobacteria</taxon>
        <taxon>Rhodobacterales</taxon>
        <taxon>Roseobacteraceae</taxon>
        <taxon>Roseovarius</taxon>
    </lineage>
</organism>
<evidence type="ECO:0000256" key="1">
    <source>
        <dbReference type="SAM" id="Phobius"/>
    </source>
</evidence>
<sequence length="132" mass="14387">MAGFFLRWFLAFALLAATFNPTGYSYVGWARDNLNAELPMVVLGGLLLLVGYIIYLRATLRSIGAFGMLLVLAIAGALVWVLYDLGLLRLEEGAARIWLGLGILSLVLGIGLSWSHVRRRISGQSDMDDVSA</sequence>
<comment type="caution">
    <text evidence="2">The sequence shown here is derived from an EMBL/GenBank/DDBJ whole genome shotgun (WGS) entry which is preliminary data.</text>
</comment>
<protein>
    <submittedName>
        <fullName evidence="2">Uncharacterized protein</fullName>
    </submittedName>
</protein>
<reference evidence="2 3" key="1">
    <citation type="submission" date="2005-12" db="EMBL/GenBank/DDBJ databases">
        <authorList>
            <person name="Moran M.A."/>
            <person name="Ferriera S."/>
            <person name="Johnson J."/>
            <person name="Kravitz S."/>
            <person name="Halpern A."/>
            <person name="Remington K."/>
            <person name="Beeson K."/>
            <person name="Tran B."/>
            <person name="Rogers Y.-H."/>
            <person name="Friedman R."/>
            <person name="Venter J.C."/>
        </authorList>
    </citation>
    <scope>NUCLEOTIDE SEQUENCE [LARGE SCALE GENOMIC DNA]</scope>
    <source>
        <strain evidence="3">ATCC BAA-591 / DSM 15170 / ISM</strain>
    </source>
</reference>
<dbReference type="RefSeq" id="WP_009812072.1">
    <property type="nucleotide sequence ID" value="NZ_CH724156.1"/>
</dbReference>
<feature type="transmembrane region" description="Helical" evidence="1">
    <location>
        <begin position="40"/>
        <end position="56"/>
    </location>
</feature>
<dbReference type="STRING" id="89187.ISM_00210"/>
<dbReference type="EMBL" id="AALY01000001">
    <property type="protein sequence ID" value="EAP76665.1"/>
    <property type="molecule type" value="Genomic_DNA"/>
</dbReference>
<evidence type="ECO:0000313" key="3">
    <source>
        <dbReference type="Proteomes" id="UP000005954"/>
    </source>
</evidence>
<dbReference type="eggNOG" id="ENOG50316QI">
    <property type="taxonomic scope" value="Bacteria"/>
</dbReference>
<name>A3SH34_ROSNI</name>
<keyword evidence="1" id="KW-1133">Transmembrane helix</keyword>
<feature type="transmembrane region" description="Helical" evidence="1">
    <location>
        <begin position="95"/>
        <end position="117"/>
    </location>
</feature>
<proteinExistence type="predicted"/>
<dbReference type="HOGENOM" id="CLU_143520_0_0_5"/>
<keyword evidence="3" id="KW-1185">Reference proteome</keyword>
<feature type="transmembrane region" description="Helical" evidence="1">
    <location>
        <begin position="63"/>
        <end position="83"/>
    </location>
</feature>
<dbReference type="Pfam" id="PF20134">
    <property type="entry name" value="DUF6524"/>
    <property type="match status" value="1"/>
</dbReference>
<keyword evidence="1" id="KW-0812">Transmembrane</keyword>
<dbReference type="Proteomes" id="UP000005954">
    <property type="component" value="Unassembled WGS sequence"/>
</dbReference>
<keyword evidence="1" id="KW-0472">Membrane</keyword>
<evidence type="ECO:0000313" key="2">
    <source>
        <dbReference type="EMBL" id="EAP76665.1"/>
    </source>
</evidence>
<accession>A3SH34</accession>
<dbReference type="InterPro" id="IPR045387">
    <property type="entry name" value="DUF6524"/>
</dbReference>
<gene>
    <name evidence="2" type="ORF">ISM_00210</name>
</gene>